<sequence length="514" mass="59119">MSANERANVISEGITAVRFLWISPCVQFAVGVLALLSSLVAADRFFHCYVAFYWRYISRKSALKRFDYFELEGDEAKYPSVVVQLPMFNETDVCAHVIQCAREIQWPRNKFLIQVLDDSTCAETRETIEECLHTCNEQGVQTQYRWRSNRTGYKAGAMAEAMDDIVDYDYVCVFDADFSPEPDFLLKTIPWIHSNPQCGFVQARWVYANASENLLTRVQSISLNYHIRCEQFARFSAGLFFNFNGTAGVWRRTCIEDAGGWDCRSTVEDLDLSLRAHLRRWKFIFLDHVTCLNEIPAQYDAFRKQQHRWSAGPMALWRKAMTSIWEADIPFASKLYLNIFFFGTRMAATHLVSFFFYLLLIPLCATMPEVVVPFWALVYAPVLVTISTCTFTKNGLLYAIPYVLFENANTLVKLNAMISGLLGLEHANEWVVTTKLGKWVAQKVERAKTTRLARRLAPTLRAKPFHFKELLMSVFFLFCAVWGVLRHRLFGYSVFLCLQSVVFAVFGFNVVDAL</sequence>
<keyword evidence="6" id="KW-0333">Golgi apparatus</keyword>
<dbReference type="Gramene" id="ABP00144">
    <property type="protein sequence ID" value="ABP00144"/>
    <property type="gene ID" value="OSTLU_18489"/>
</dbReference>
<dbReference type="EMBL" id="CP000596">
    <property type="protein sequence ID" value="ABP00144.1"/>
    <property type="molecule type" value="Genomic_DNA"/>
</dbReference>
<dbReference type="OMA" id="QTRIFVF"/>
<feature type="domain" description="Glycosyltransferase 2-like" evidence="15">
    <location>
        <begin position="170"/>
        <end position="360"/>
    </location>
</feature>
<evidence type="ECO:0000256" key="1">
    <source>
        <dbReference type="ARBA" id="ARBA00004653"/>
    </source>
</evidence>
<dbReference type="GeneID" id="5005879"/>
<evidence type="ECO:0000256" key="9">
    <source>
        <dbReference type="ARBA" id="ARBA00051800"/>
    </source>
</evidence>
<dbReference type="HOGENOM" id="CLU_012856_2_0_1"/>
<dbReference type="EC" id="2.4.1.32" evidence="12"/>
<evidence type="ECO:0000256" key="11">
    <source>
        <dbReference type="ARBA" id="ARBA00060879"/>
    </source>
</evidence>
<evidence type="ECO:0000256" key="8">
    <source>
        <dbReference type="ARBA" id="ARBA00023316"/>
    </source>
</evidence>
<dbReference type="CDD" id="cd06437">
    <property type="entry name" value="CESA_CaSu_A2"/>
    <property type="match status" value="1"/>
</dbReference>
<dbReference type="GO" id="GO:0071555">
    <property type="term" value="P:cell wall organization"/>
    <property type="evidence" value="ECO:0007669"/>
    <property type="project" value="UniProtKB-KW"/>
</dbReference>
<dbReference type="KEGG" id="olu:OSTLU_18489"/>
<dbReference type="PANTHER" id="PTHR32044:SF80">
    <property type="entry name" value="XYLOGLUCAN GLYCOSYLTRANSFERASE 2-RELATED"/>
    <property type="match status" value="1"/>
</dbReference>
<dbReference type="eggNOG" id="ENOG502QR7J">
    <property type="taxonomic scope" value="Eukaryota"/>
</dbReference>
<dbReference type="FunFam" id="3.90.550.10:FF:000057">
    <property type="entry name" value="Glycosyltransferase-like protein, family 2"/>
    <property type="match status" value="1"/>
</dbReference>
<evidence type="ECO:0000256" key="4">
    <source>
        <dbReference type="ARBA" id="ARBA00022692"/>
    </source>
</evidence>
<evidence type="ECO:0000313" key="17">
    <source>
        <dbReference type="Proteomes" id="UP000001568"/>
    </source>
</evidence>
<reference evidence="16 17" key="1">
    <citation type="journal article" date="2007" name="Proc. Natl. Acad. Sci. U.S.A.">
        <title>The tiny eukaryote Ostreococcus provides genomic insights into the paradox of plankton speciation.</title>
        <authorList>
            <person name="Palenik B."/>
            <person name="Grimwood J."/>
            <person name="Aerts A."/>
            <person name="Rouze P."/>
            <person name="Salamov A."/>
            <person name="Putnam N."/>
            <person name="Dupont C."/>
            <person name="Jorgensen R."/>
            <person name="Derelle E."/>
            <person name="Rombauts S."/>
            <person name="Zhou K."/>
            <person name="Otillar R."/>
            <person name="Merchant S.S."/>
            <person name="Podell S."/>
            <person name="Gaasterland T."/>
            <person name="Napoli C."/>
            <person name="Gendler K."/>
            <person name="Manuell A."/>
            <person name="Tai V."/>
            <person name="Vallon O."/>
            <person name="Piganeau G."/>
            <person name="Jancek S."/>
            <person name="Heijde M."/>
            <person name="Jabbari K."/>
            <person name="Bowler C."/>
            <person name="Lohr M."/>
            <person name="Robbens S."/>
            <person name="Werner G."/>
            <person name="Dubchak I."/>
            <person name="Pazour G.J."/>
            <person name="Ren Q."/>
            <person name="Paulsen I."/>
            <person name="Delwiche C."/>
            <person name="Schmutz J."/>
            <person name="Rokhsar D."/>
            <person name="Van de Peer Y."/>
            <person name="Moreau H."/>
            <person name="Grigoriev I.V."/>
        </authorList>
    </citation>
    <scope>NUCLEOTIDE SEQUENCE [LARGE SCALE GENOMIC DNA]</scope>
    <source>
        <strain evidence="16 17">CCE9901</strain>
    </source>
</reference>
<dbReference type="Proteomes" id="UP000001568">
    <property type="component" value="Chromosome 16"/>
</dbReference>
<name>A4S906_OSTLU</name>
<proteinExistence type="inferred from homology"/>
<feature type="transmembrane region" description="Helical" evidence="14">
    <location>
        <begin position="28"/>
        <end position="54"/>
    </location>
</feature>
<accession>A4S906</accession>
<protein>
    <recommendedName>
        <fullName evidence="12">glucomannan 4-beta-mannosyltransferase</fullName>
        <ecNumber evidence="12">2.4.1.32</ecNumber>
    </recommendedName>
    <alternativeName>
        <fullName evidence="13">Glucomannan synthase</fullName>
    </alternativeName>
</protein>
<keyword evidence="7 14" id="KW-0472">Membrane</keyword>
<dbReference type="InterPro" id="IPR029044">
    <property type="entry name" value="Nucleotide-diphossugar_trans"/>
</dbReference>
<dbReference type="InterPro" id="IPR001173">
    <property type="entry name" value="Glyco_trans_2-like"/>
</dbReference>
<evidence type="ECO:0000256" key="14">
    <source>
        <dbReference type="SAM" id="Phobius"/>
    </source>
</evidence>
<evidence type="ECO:0000256" key="3">
    <source>
        <dbReference type="ARBA" id="ARBA00022679"/>
    </source>
</evidence>
<dbReference type="GO" id="GO:0009860">
    <property type="term" value="P:pollen tube growth"/>
    <property type="evidence" value="ECO:0007669"/>
    <property type="project" value="EnsemblPlants"/>
</dbReference>
<feature type="transmembrane region" description="Helical" evidence="14">
    <location>
        <begin position="372"/>
        <end position="391"/>
    </location>
</feature>
<dbReference type="GO" id="GO:0051753">
    <property type="term" value="F:mannan synthase activity"/>
    <property type="evidence" value="ECO:0007669"/>
    <property type="project" value="EnsemblPlants"/>
</dbReference>
<dbReference type="CAZy" id="GT2">
    <property type="family name" value="Glycosyltransferase Family 2"/>
</dbReference>
<feature type="transmembrane region" description="Helical" evidence="14">
    <location>
        <begin position="490"/>
        <end position="511"/>
    </location>
</feature>
<keyword evidence="8" id="KW-0961">Cell wall biogenesis/degradation</keyword>
<dbReference type="Gene3D" id="3.90.550.10">
    <property type="entry name" value="Spore Coat Polysaccharide Biosynthesis Protein SpsA, Chain A"/>
    <property type="match status" value="1"/>
</dbReference>
<evidence type="ECO:0000256" key="2">
    <source>
        <dbReference type="ARBA" id="ARBA00022676"/>
    </source>
</evidence>
<keyword evidence="17" id="KW-1185">Reference proteome</keyword>
<feature type="transmembrane region" description="Helical" evidence="14">
    <location>
        <begin position="335"/>
        <end position="360"/>
    </location>
</feature>
<comment type="function">
    <text evidence="10">Probable mannan synthase which consists of a 4-beta-mannosyltransferase activity on mannan using GDP-mannose. The beta-1,4-mannan product is the backbone for galactomannan synthesis by galactomannan galactosyltransferase. Galactomannan is a noncellulosic polysaccharides of plant cell wall.</text>
</comment>
<evidence type="ECO:0000256" key="10">
    <source>
        <dbReference type="ARBA" id="ARBA00056537"/>
    </source>
</evidence>
<dbReference type="RefSeq" id="XP_001421850.1">
    <property type="nucleotide sequence ID" value="XM_001421813.1"/>
</dbReference>
<keyword evidence="2" id="KW-0328">Glycosyltransferase</keyword>
<dbReference type="STRING" id="436017.A4S906"/>
<comment type="catalytic activity">
    <reaction evidence="9">
        <text>GDP-mannose + (glucomannan)n = GDP + (glucomannan)n+1.</text>
        <dbReference type="EC" id="2.4.1.32"/>
    </reaction>
</comment>
<keyword evidence="5 14" id="KW-1133">Transmembrane helix</keyword>
<evidence type="ECO:0000256" key="5">
    <source>
        <dbReference type="ARBA" id="ARBA00022989"/>
    </source>
</evidence>
<organism evidence="16 17">
    <name type="scientific">Ostreococcus lucimarinus (strain CCE9901)</name>
    <dbReference type="NCBI Taxonomy" id="436017"/>
    <lineage>
        <taxon>Eukaryota</taxon>
        <taxon>Viridiplantae</taxon>
        <taxon>Chlorophyta</taxon>
        <taxon>Mamiellophyceae</taxon>
        <taxon>Mamiellales</taxon>
        <taxon>Bathycoccaceae</taxon>
        <taxon>Ostreococcus</taxon>
    </lineage>
</organism>
<dbReference type="OrthoDB" id="72851at2759"/>
<dbReference type="GO" id="GO:0047259">
    <property type="term" value="F:glucomannan 4-beta-mannosyltransferase activity"/>
    <property type="evidence" value="ECO:0007669"/>
    <property type="project" value="UniProtKB-EC"/>
</dbReference>
<dbReference type="SUPFAM" id="SSF53448">
    <property type="entry name" value="Nucleotide-diphospho-sugar transferases"/>
    <property type="match status" value="1"/>
</dbReference>
<comment type="subcellular location">
    <subcellularLocation>
        <location evidence="1">Golgi apparatus membrane</location>
        <topology evidence="1">Multi-pass membrane protein</topology>
    </subcellularLocation>
</comment>
<dbReference type="PANTHER" id="PTHR32044">
    <property type="entry name" value="GLUCOMANNAN 4-BETA-MANNOSYLTRANSFERASE 9"/>
    <property type="match status" value="1"/>
</dbReference>
<keyword evidence="3" id="KW-0808">Transferase</keyword>
<feature type="transmembrane region" description="Helical" evidence="14">
    <location>
        <begin position="465"/>
        <end position="484"/>
    </location>
</feature>
<keyword evidence="4 14" id="KW-0812">Transmembrane</keyword>
<evidence type="ECO:0000313" key="16">
    <source>
        <dbReference type="EMBL" id="ABP00144.1"/>
    </source>
</evidence>
<evidence type="ECO:0000256" key="7">
    <source>
        <dbReference type="ARBA" id="ARBA00023136"/>
    </source>
</evidence>
<evidence type="ECO:0000256" key="13">
    <source>
        <dbReference type="ARBA" id="ARBA00076024"/>
    </source>
</evidence>
<dbReference type="Pfam" id="PF13632">
    <property type="entry name" value="Glyco_trans_2_3"/>
    <property type="match status" value="1"/>
</dbReference>
<comment type="similarity">
    <text evidence="11">Belongs to the glycosyltransferase 2 family. Plant cellulose synthase-like A subfamily.</text>
</comment>
<evidence type="ECO:0000256" key="6">
    <source>
        <dbReference type="ARBA" id="ARBA00023034"/>
    </source>
</evidence>
<dbReference type="AlphaFoldDB" id="A4S906"/>
<evidence type="ECO:0000256" key="12">
    <source>
        <dbReference type="ARBA" id="ARBA00066505"/>
    </source>
</evidence>
<dbReference type="GO" id="GO:0000139">
    <property type="term" value="C:Golgi membrane"/>
    <property type="evidence" value="ECO:0007669"/>
    <property type="project" value="UniProtKB-SubCell"/>
</dbReference>
<evidence type="ECO:0000259" key="15">
    <source>
        <dbReference type="Pfam" id="PF13632"/>
    </source>
</evidence>
<gene>
    <name evidence="16" type="ORF">OSTLU_18489</name>
</gene>